<feature type="signal peptide" evidence="1">
    <location>
        <begin position="1"/>
        <end position="24"/>
    </location>
</feature>
<gene>
    <name evidence="2" type="ORF">SAMN02982985_01938</name>
</gene>
<dbReference type="EMBL" id="FOTW01000009">
    <property type="protein sequence ID" value="SFL89991.1"/>
    <property type="molecule type" value="Genomic_DNA"/>
</dbReference>
<sequence>MKARRTLIAMSLTALAMFGSGAQAATDAAKQQIRTLISTSYDQPGRAVETAPIVVADRHAIADWVQGEKGGRALLRINQGRWEIVACGGEGFRDVKELQKAGLPIGTAKLLVTQLNQAEAKVSGQRLKQFDSFGKVEMATPSQHRGHAQ</sequence>
<accession>A0A1I4LGF7</accession>
<dbReference type="AlphaFoldDB" id="A0A1I4LGF7"/>
<evidence type="ECO:0000313" key="3">
    <source>
        <dbReference type="Proteomes" id="UP000199470"/>
    </source>
</evidence>
<reference evidence="2" key="1">
    <citation type="submission" date="2016-10" db="EMBL/GenBank/DDBJ databases">
        <authorList>
            <person name="de Groot N.N."/>
        </authorList>
    </citation>
    <scope>NUCLEOTIDE SEQUENCE [LARGE SCALE GENOMIC DNA]</scope>
    <source>
        <strain evidence="2">ATCC 43154</strain>
    </source>
</reference>
<dbReference type="NCBIfam" id="NF033672">
    <property type="entry name" value="mbn_chaper_assoc"/>
    <property type="match status" value="1"/>
</dbReference>
<evidence type="ECO:0000313" key="2">
    <source>
        <dbReference type="EMBL" id="SFL89991.1"/>
    </source>
</evidence>
<organism evidence="2 3">
    <name type="scientific">Rugamonas rubra</name>
    <dbReference type="NCBI Taxonomy" id="758825"/>
    <lineage>
        <taxon>Bacteria</taxon>
        <taxon>Pseudomonadati</taxon>
        <taxon>Pseudomonadota</taxon>
        <taxon>Betaproteobacteria</taxon>
        <taxon>Burkholderiales</taxon>
        <taxon>Oxalobacteraceae</taxon>
        <taxon>Telluria group</taxon>
        <taxon>Rugamonas</taxon>
    </lineage>
</organism>
<protein>
    <recommendedName>
        <fullName evidence="4">Copper uptake system-associated protein</fullName>
    </recommendedName>
</protein>
<keyword evidence="1" id="KW-0732">Signal</keyword>
<proteinExistence type="predicted"/>
<evidence type="ECO:0008006" key="4">
    <source>
        <dbReference type="Google" id="ProtNLM"/>
    </source>
</evidence>
<dbReference type="Proteomes" id="UP000199470">
    <property type="component" value="Unassembled WGS sequence"/>
</dbReference>
<dbReference type="STRING" id="758825.SAMN02982985_01938"/>
<name>A0A1I4LGF7_9BURK</name>
<keyword evidence="3" id="KW-1185">Reference proteome</keyword>
<evidence type="ECO:0000256" key="1">
    <source>
        <dbReference type="SAM" id="SignalP"/>
    </source>
</evidence>
<feature type="chain" id="PRO_5011750816" description="Copper uptake system-associated protein" evidence="1">
    <location>
        <begin position="25"/>
        <end position="149"/>
    </location>
</feature>
<dbReference type="OrthoDB" id="8536866at2"/>